<evidence type="ECO:0000313" key="2">
    <source>
        <dbReference type="WBParaSite" id="Pan_g15230.t1"/>
    </source>
</evidence>
<evidence type="ECO:0000313" key="1">
    <source>
        <dbReference type="Proteomes" id="UP000492821"/>
    </source>
</evidence>
<keyword evidence="1" id="KW-1185">Reference proteome</keyword>
<name>A0A7E4V0X7_PANRE</name>
<organism evidence="1 2">
    <name type="scientific">Panagrellus redivivus</name>
    <name type="common">Microworm</name>
    <dbReference type="NCBI Taxonomy" id="6233"/>
    <lineage>
        <taxon>Eukaryota</taxon>
        <taxon>Metazoa</taxon>
        <taxon>Ecdysozoa</taxon>
        <taxon>Nematoda</taxon>
        <taxon>Chromadorea</taxon>
        <taxon>Rhabditida</taxon>
        <taxon>Tylenchina</taxon>
        <taxon>Panagrolaimomorpha</taxon>
        <taxon>Panagrolaimoidea</taxon>
        <taxon>Panagrolaimidae</taxon>
        <taxon>Panagrellus</taxon>
    </lineage>
</organism>
<protein>
    <submittedName>
        <fullName evidence="2">COMM domain-containing protein</fullName>
    </submittedName>
</protein>
<dbReference type="PANTHER" id="PTHR12333">
    <property type="entry name" value="COMM DOMAIN CONTAINING PROTEIN 10"/>
    <property type="match status" value="1"/>
</dbReference>
<sequence>MATSIKLPLGSSHAIKLFGDEKLDYDFVKTASKRCLESLPTNFSDDLFNDSELAAFSDHYAIPKPELTLVISMLKALWKQVVFHALKKDAFAAELARLNFTEAKIEALGTIWAENGEETLKRLRNISHSGTPRLNGVNWFIGIERATSYTSAKRDLRALLRLDTSDGDKFQKLGYEELVKLHYQLQTVQDKMDSLIK</sequence>
<dbReference type="InterPro" id="IPR037361">
    <property type="entry name" value="COMMD10"/>
</dbReference>
<dbReference type="WBParaSite" id="Pan_g15230.t1">
    <property type="protein sequence ID" value="Pan_g15230.t1"/>
    <property type="gene ID" value="Pan_g15230"/>
</dbReference>
<reference evidence="1" key="1">
    <citation type="journal article" date="2013" name="Genetics">
        <title>The draft genome and transcriptome of Panagrellus redivivus are shaped by the harsh demands of a free-living lifestyle.</title>
        <authorList>
            <person name="Srinivasan J."/>
            <person name="Dillman A.R."/>
            <person name="Macchietto M.G."/>
            <person name="Heikkinen L."/>
            <person name="Lakso M."/>
            <person name="Fracchia K.M."/>
            <person name="Antoshechkin I."/>
            <person name="Mortazavi A."/>
            <person name="Wong G."/>
            <person name="Sternberg P.W."/>
        </authorList>
    </citation>
    <scope>NUCLEOTIDE SEQUENCE [LARGE SCALE GENOMIC DNA]</scope>
    <source>
        <strain evidence="1">MT8872</strain>
    </source>
</reference>
<dbReference type="Proteomes" id="UP000492821">
    <property type="component" value="Unassembled WGS sequence"/>
</dbReference>
<reference evidence="2" key="2">
    <citation type="submission" date="2020-10" db="UniProtKB">
        <authorList>
            <consortium name="WormBaseParasite"/>
        </authorList>
    </citation>
    <scope>IDENTIFICATION</scope>
</reference>
<proteinExistence type="predicted"/>
<dbReference type="AlphaFoldDB" id="A0A7E4V0X7"/>
<dbReference type="PANTHER" id="PTHR12333:SF0">
    <property type="entry name" value="COMM DOMAIN-CONTAINING PROTEIN 10"/>
    <property type="match status" value="1"/>
</dbReference>
<accession>A0A7E4V0X7</accession>